<name>K2S829_MACPH</name>
<dbReference type="InParanoid" id="K2S829"/>
<feature type="region of interest" description="Disordered" evidence="1">
    <location>
        <begin position="1"/>
        <end position="27"/>
    </location>
</feature>
<dbReference type="EMBL" id="AHHD01000207">
    <property type="protein sequence ID" value="EKG18534.1"/>
    <property type="molecule type" value="Genomic_DNA"/>
</dbReference>
<organism evidence="2 3">
    <name type="scientific">Macrophomina phaseolina (strain MS6)</name>
    <name type="common">Charcoal rot fungus</name>
    <dbReference type="NCBI Taxonomy" id="1126212"/>
    <lineage>
        <taxon>Eukaryota</taxon>
        <taxon>Fungi</taxon>
        <taxon>Dikarya</taxon>
        <taxon>Ascomycota</taxon>
        <taxon>Pezizomycotina</taxon>
        <taxon>Dothideomycetes</taxon>
        <taxon>Dothideomycetes incertae sedis</taxon>
        <taxon>Botryosphaeriales</taxon>
        <taxon>Botryosphaeriaceae</taxon>
        <taxon>Macrophomina</taxon>
    </lineage>
</organism>
<dbReference type="VEuPathDB" id="FungiDB:MPH_04336"/>
<proteinExistence type="predicted"/>
<evidence type="ECO:0000313" key="3">
    <source>
        <dbReference type="Proteomes" id="UP000007129"/>
    </source>
</evidence>
<protein>
    <submittedName>
        <fullName evidence="2">Uncharacterized protein</fullName>
    </submittedName>
</protein>
<sequence>MANVRASITNLLSWSPEGEKSNPTARTWGEIFSLESITKKKKKRENKMPNADGKDPTFSNLARTDIEYTPLRARTRSTTTNGKRLKPLMSMMTKRRLKSSKGIIYEVGKKERINDKLARTQEQDPPCNR</sequence>
<dbReference type="Proteomes" id="UP000007129">
    <property type="component" value="Unassembled WGS sequence"/>
</dbReference>
<dbReference type="AlphaFoldDB" id="K2S829"/>
<comment type="caution">
    <text evidence="2">The sequence shown here is derived from an EMBL/GenBank/DDBJ whole genome shotgun (WGS) entry which is preliminary data.</text>
</comment>
<feature type="compositionally biased region" description="Polar residues" evidence="1">
    <location>
        <begin position="1"/>
        <end position="13"/>
    </location>
</feature>
<evidence type="ECO:0000313" key="2">
    <source>
        <dbReference type="EMBL" id="EKG18534.1"/>
    </source>
</evidence>
<accession>K2S829</accession>
<gene>
    <name evidence="2" type="ORF">MPH_04336</name>
</gene>
<feature type="region of interest" description="Disordered" evidence="1">
    <location>
        <begin position="39"/>
        <end position="65"/>
    </location>
</feature>
<dbReference type="HOGENOM" id="CLU_1949226_0_0_1"/>
<evidence type="ECO:0000256" key="1">
    <source>
        <dbReference type="SAM" id="MobiDB-lite"/>
    </source>
</evidence>
<reference evidence="2 3" key="1">
    <citation type="journal article" date="2012" name="BMC Genomics">
        <title>Tools to kill: Genome of one of the most destructive plant pathogenic fungi Macrophomina phaseolina.</title>
        <authorList>
            <person name="Islam M.S."/>
            <person name="Haque M.S."/>
            <person name="Islam M.M."/>
            <person name="Emdad E.M."/>
            <person name="Halim A."/>
            <person name="Hossen Q.M.M."/>
            <person name="Hossain M.Z."/>
            <person name="Ahmed B."/>
            <person name="Rahim S."/>
            <person name="Rahman M.S."/>
            <person name="Alam M.M."/>
            <person name="Hou S."/>
            <person name="Wan X."/>
            <person name="Saito J.A."/>
            <person name="Alam M."/>
        </authorList>
    </citation>
    <scope>NUCLEOTIDE SEQUENCE [LARGE SCALE GENOMIC DNA]</scope>
    <source>
        <strain evidence="2 3">MS6</strain>
    </source>
</reference>